<dbReference type="PANTHER" id="PTHR12904">
    <property type="match status" value="1"/>
</dbReference>
<keyword evidence="1" id="KW-0677">Repeat</keyword>
<evidence type="ECO:0000256" key="1">
    <source>
        <dbReference type="ARBA" id="ARBA00022737"/>
    </source>
</evidence>
<dbReference type="InterPro" id="IPR051341">
    <property type="entry name" value="Zyg-11_UBL_adapter"/>
</dbReference>
<gene>
    <name evidence="4" type="ORF">TIFTF001_003282</name>
</gene>
<dbReference type="Gene3D" id="3.80.10.10">
    <property type="entry name" value="Ribonuclease Inhibitor"/>
    <property type="match status" value="4"/>
</dbReference>
<dbReference type="AlphaFoldDB" id="A0AA87ZCL9"/>
<dbReference type="Pfam" id="PF23598">
    <property type="entry name" value="LRR_14"/>
    <property type="match status" value="1"/>
</dbReference>
<dbReference type="PANTHER" id="PTHR12904:SF23">
    <property type="entry name" value="PROTEIN ZER-1 HOMOLOG"/>
    <property type="match status" value="1"/>
</dbReference>
<feature type="domain" description="Disease resistance R13L4/SHOC-2-like LRR" evidence="3">
    <location>
        <begin position="145"/>
        <end position="445"/>
    </location>
</feature>
<evidence type="ECO:0000313" key="4">
    <source>
        <dbReference type="EMBL" id="GMN31502.1"/>
    </source>
</evidence>
<feature type="region of interest" description="Disordered" evidence="2">
    <location>
        <begin position="37"/>
        <end position="57"/>
    </location>
</feature>
<evidence type="ECO:0000259" key="3">
    <source>
        <dbReference type="Pfam" id="PF23598"/>
    </source>
</evidence>
<protein>
    <recommendedName>
        <fullName evidence="3">Disease resistance R13L4/SHOC-2-like LRR domain-containing protein</fullName>
    </recommendedName>
</protein>
<dbReference type="SUPFAM" id="SSF52058">
    <property type="entry name" value="L domain-like"/>
    <property type="match status" value="1"/>
</dbReference>
<name>A0AA87ZCL9_FICCA</name>
<sequence>MLEKATLQRNLHNSTQKRSLFKKKKFLPFLASTKISERKTKPEKKKSKPKATLSIPFIGEDGEPTGQALHRIGVPEPRKRRAMAAAEAESRALAFSARRRPLPAPPLPPPPLPFLARWLFVEHCRVFKESVEEVDLCGQNSVDAEWMAYIGAFRYLRSLNVSDCHKLTNSALWTITGMTSLRELDISRCSKVNDLSIGHIVSISTLEKLYISETGISSNGVELLASLKNLSVLDLGGLPVTDLALSSLQVLTKLQYLDLWGSEISDRGVCVFQVLPKLSSLNLAWTKVGNLPNLPSLAYLNMSNCTIKSILEGNDDKTPLEKLVMSGATFVDDYEAFMNIEASLMSYLDLSNSSLHRFCFLPHLKFLEHLDLSSTIIGDDAIQEIASIGANFRYLNLCKTKISSAGIEILAGHVPHLEILLLSNTSVDDIALSYIGLMPSLKEIDLSNTNIKGLVHQIGSETDPIPSLQALQNLRGLKKLNLEQTKVMDAELVSVPSFRELTHASLRNESLTDISLSYMSSLPKLTNLSIHDAVLTNRGLTSFQPPATLKMMDLRGCWLLTKDAISSFCRIHPRIEVRHELVHVLPSDQLCHDRPSPSRSPLKTTLLSKEDRKIPISPCFIGKKFLRT</sequence>
<dbReference type="EMBL" id="BTGU01000003">
    <property type="protein sequence ID" value="GMN31502.1"/>
    <property type="molecule type" value="Genomic_DNA"/>
</dbReference>
<reference evidence="4" key="1">
    <citation type="submission" date="2023-07" db="EMBL/GenBank/DDBJ databases">
        <title>draft genome sequence of fig (Ficus carica).</title>
        <authorList>
            <person name="Takahashi T."/>
            <person name="Nishimura K."/>
        </authorList>
    </citation>
    <scope>NUCLEOTIDE SEQUENCE</scope>
</reference>
<proteinExistence type="predicted"/>
<comment type="caution">
    <text evidence="4">The sequence shown here is derived from an EMBL/GenBank/DDBJ whole genome shotgun (WGS) entry which is preliminary data.</text>
</comment>
<accession>A0AA87ZCL9</accession>
<dbReference type="InterPro" id="IPR006553">
    <property type="entry name" value="Leu-rich_rpt_Cys-con_subtyp"/>
</dbReference>
<evidence type="ECO:0000313" key="5">
    <source>
        <dbReference type="Proteomes" id="UP001187192"/>
    </source>
</evidence>
<keyword evidence="5" id="KW-1185">Reference proteome</keyword>
<dbReference type="InterPro" id="IPR032675">
    <property type="entry name" value="LRR_dom_sf"/>
</dbReference>
<dbReference type="SUPFAM" id="SSF52047">
    <property type="entry name" value="RNI-like"/>
    <property type="match status" value="1"/>
</dbReference>
<evidence type="ECO:0000256" key="2">
    <source>
        <dbReference type="SAM" id="MobiDB-lite"/>
    </source>
</evidence>
<dbReference type="SMART" id="SM00367">
    <property type="entry name" value="LRR_CC"/>
    <property type="match status" value="6"/>
</dbReference>
<dbReference type="Proteomes" id="UP001187192">
    <property type="component" value="Unassembled WGS sequence"/>
</dbReference>
<dbReference type="InterPro" id="IPR055414">
    <property type="entry name" value="LRR_R13L4/SHOC2-like"/>
</dbReference>
<organism evidence="4 5">
    <name type="scientific">Ficus carica</name>
    <name type="common">Common fig</name>
    <dbReference type="NCBI Taxonomy" id="3494"/>
    <lineage>
        <taxon>Eukaryota</taxon>
        <taxon>Viridiplantae</taxon>
        <taxon>Streptophyta</taxon>
        <taxon>Embryophyta</taxon>
        <taxon>Tracheophyta</taxon>
        <taxon>Spermatophyta</taxon>
        <taxon>Magnoliopsida</taxon>
        <taxon>eudicotyledons</taxon>
        <taxon>Gunneridae</taxon>
        <taxon>Pentapetalae</taxon>
        <taxon>rosids</taxon>
        <taxon>fabids</taxon>
        <taxon>Rosales</taxon>
        <taxon>Moraceae</taxon>
        <taxon>Ficeae</taxon>
        <taxon>Ficus</taxon>
    </lineage>
</organism>